<dbReference type="SUPFAM" id="SSF55961">
    <property type="entry name" value="Bet v1-like"/>
    <property type="match status" value="1"/>
</dbReference>
<dbReference type="Gene3D" id="3.30.530.20">
    <property type="match status" value="1"/>
</dbReference>
<dbReference type="OrthoDB" id="5185789at2"/>
<reference evidence="1 2" key="1">
    <citation type="submission" date="2019-12" db="EMBL/GenBank/DDBJ databases">
        <title>Nocardia macrotermitis sp. nov. and Nocardia aurantia sp. nov., isolated from the gut of the fungus growing-termite Macrotermes natalensis.</title>
        <authorList>
            <person name="Christine B."/>
            <person name="Rene B."/>
        </authorList>
    </citation>
    <scope>NUCLEOTIDE SEQUENCE [LARGE SCALE GENOMIC DNA]</scope>
    <source>
        <strain evidence="1 2">DSM 102126</strain>
    </source>
</reference>
<dbReference type="AlphaFoldDB" id="A0A6I4W0K8"/>
<name>A0A6I4W0K8_9ACTN</name>
<organism evidence="1 2">
    <name type="scientific">Actinomadura rayongensis</name>
    <dbReference type="NCBI Taxonomy" id="1429076"/>
    <lineage>
        <taxon>Bacteria</taxon>
        <taxon>Bacillati</taxon>
        <taxon>Actinomycetota</taxon>
        <taxon>Actinomycetes</taxon>
        <taxon>Streptosporangiales</taxon>
        <taxon>Thermomonosporaceae</taxon>
        <taxon>Actinomadura</taxon>
    </lineage>
</organism>
<dbReference type="InterPro" id="IPR023393">
    <property type="entry name" value="START-like_dom_sf"/>
</dbReference>
<dbReference type="InterPro" id="IPR019587">
    <property type="entry name" value="Polyketide_cyclase/dehydratase"/>
</dbReference>
<evidence type="ECO:0000313" key="1">
    <source>
        <dbReference type="EMBL" id="MXQ62748.1"/>
    </source>
</evidence>
<dbReference type="EMBL" id="WUTW01000001">
    <property type="protein sequence ID" value="MXQ62748.1"/>
    <property type="molecule type" value="Genomic_DNA"/>
</dbReference>
<evidence type="ECO:0000313" key="2">
    <source>
        <dbReference type="Proteomes" id="UP000431901"/>
    </source>
</evidence>
<protein>
    <submittedName>
        <fullName evidence="1">SRPBCC family protein</fullName>
    </submittedName>
</protein>
<dbReference type="Pfam" id="PF10604">
    <property type="entry name" value="Polyketide_cyc2"/>
    <property type="match status" value="1"/>
</dbReference>
<keyword evidence="2" id="KW-1185">Reference proteome</keyword>
<comment type="caution">
    <text evidence="1">The sequence shown here is derived from an EMBL/GenBank/DDBJ whole genome shotgun (WGS) entry which is preliminary data.</text>
</comment>
<gene>
    <name evidence="1" type="ORF">GQ466_01730</name>
</gene>
<dbReference type="Proteomes" id="UP000431901">
    <property type="component" value="Unassembled WGS sequence"/>
</dbReference>
<accession>A0A6I4W0K8</accession>
<dbReference type="RefSeq" id="WP_161100997.1">
    <property type="nucleotide sequence ID" value="NZ_JBHLYI010000002.1"/>
</dbReference>
<sequence>MTLTFETSAVSTAPAAEIFKHLAVAAAWNSWGRFPAKVHRTRAGDGTGNGVGAVRKVLLVRERVVTFDPPSHYGYVALAGLPLRNYRSDVYLEPRAGNTRIRWTAEFEPKLPGTGPVAQLVVDRMLTSFVRRLARHVEHCPANCPARDPEAI</sequence>
<dbReference type="CDD" id="cd07821">
    <property type="entry name" value="PYR_PYL_RCAR_like"/>
    <property type="match status" value="1"/>
</dbReference>
<proteinExistence type="predicted"/>